<dbReference type="Proteomes" id="UP000252884">
    <property type="component" value="Unassembled WGS sequence"/>
</dbReference>
<evidence type="ECO:0000313" key="2">
    <source>
        <dbReference type="Proteomes" id="UP000252884"/>
    </source>
</evidence>
<protein>
    <submittedName>
        <fullName evidence="1">Uncharacterized protein DUF2867</fullName>
    </submittedName>
</protein>
<comment type="caution">
    <text evidence="1">The sequence shown here is derived from an EMBL/GenBank/DDBJ whole genome shotgun (WGS) entry which is preliminary data.</text>
</comment>
<organism evidence="1 2">
    <name type="scientific">Pseudorhodoferax soli</name>
    <dbReference type="NCBI Taxonomy" id="545864"/>
    <lineage>
        <taxon>Bacteria</taxon>
        <taxon>Pseudomonadati</taxon>
        <taxon>Pseudomonadota</taxon>
        <taxon>Betaproteobacteria</taxon>
        <taxon>Burkholderiales</taxon>
        <taxon>Comamonadaceae</taxon>
    </lineage>
</organism>
<accession>A0A368XW41</accession>
<gene>
    <name evidence="1" type="ORF">DES41_104175</name>
</gene>
<dbReference type="RefSeq" id="WP_114468596.1">
    <property type="nucleotide sequence ID" value="NZ_QPJK01000004.1"/>
</dbReference>
<dbReference type="InterPro" id="IPR021295">
    <property type="entry name" value="DUF2867"/>
</dbReference>
<reference evidence="1 2" key="1">
    <citation type="submission" date="2018-07" db="EMBL/GenBank/DDBJ databases">
        <title>Genomic Encyclopedia of Type Strains, Phase IV (KMG-IV): sequencing the most valuable type-strain genomes for metagenomic binning, comparative biology and taxonomic classification.</title>
        <authorList>
            <person name="Goeker M."/>
        </authorList>
    </citation>
    <scope>NUCLEOTIDE SEQUENCE [LARGE SCALE GENOMIC DNA]</scope>
    <source>
        <strain evidence="1 2">DSM 21634</strain>
    </source>
</reference>
<dbReference type="Pfam" id="PF11066">
    <property type="entry name" value="DUF2867"/>
    <property type="match status" value="1"/>
</dbReference>
<keyword evidence="2" id="KW-1185">Reference proteome</keyword>
<dbReference type="OrthoDB" id="7058586at2"/>
<dbReference type="AlphaFoldDB" id="A0A368XW41"/>
<name>A0A368XW41_9BURK</name>
<proteinExistence type="predicted"/>
<evidence type="ECO:0000313" key="1">
    <source>
        <dbReference type="EMBL" id="RCW71356.1"/>
    </source>
</evidence>
<sequence length="181" mass="19370">MPPEFTPVTAVALPAQSRIANAYASVNLADAFSIRLPPNASGDPEVLARFIFSHQAPWVGRLMRVRDALVAGFGLKTGKHLAALGGSASRSRVGIFKVYSTSASEIVLGEDDQHLDFRVSVLCTGEPASEGGRQLVVSTVVHCHDRLGRAYILLIAPFHRQVVRSSLRSAARKGWPQATGA</sequence>
<dbReference type="EMBL" id="QPJK01000004">
    <property type="protein sequence ID" value="RCW71356.1"/>
    <property type="molecule type" value="Genomic_DNA"/>
</dbReference>